<dbReference type="OrthoDB" id="2669721at2759"/>
<accession>A0A067Q3Z9</accession>
<sequence length="429" mass="49119">MHLIALNLTDLLLALWRGTLDCGRTDDRESWDWAVLKDEVWREHGEDVAGTTSYLPGCLQNPPRNPAEKMTSGYKAHEFLTYVFGLGPALLRRRLPQKYWQHFCKLVFAIRILHQRKIAAEQLRQAHLRLIEFVLEYELLYYQRREDRLHFCRQSIHALTHLAPEVARLGPLVYYTQWTMERTIGNLGEEIKQPSNPYQNLSQRGLRRSQVNALKALVPELDPDTVPPIRGSLDLGGGYILLRAMDTCARQTSISEAAAILMYMGSCGEDLTQWQAPRVTRWARLRLPNGQISRSLWKEQLKTLDKIRISRNVKIFYNGHYEFGEVQFFFRAQVQGKVVVLAVLSLFSRPDENVLQSSYNTVWLCKYQGDTALVVIEVTSILSVVGMVAQKQMLEYGVEGPCAVDYFVVEQSGLEVGLLSGESEDITEE</sequence>
<dbReference type="PANTHER" id="PTHR46579">
    <property type="entry name" value="F5/8 TYPE C DOMAIN-CONTAINING PROTEIN-RELATED"/>
    <property type="match status" value="1"/>
</dbReference>
<dbReference type="STRING" id="933084.A0A067Q3Z9"/>
<dbReference type="HOGENOM" id="CLU_047287_0_0_1"/>
<reference evidence="3" key="1">
    <citation type="journal article" date="2014" name="Proc. Natl. Acad. Sci. U.S.A.">
        <title>Extensive sampling of basidiomycete genomes demonstrates inadequacy of the white-rot/brown-rot paradigm for wood decay fungi.</title>
        <authorList>
            <person name="Riley R."/>
            <person name="Salamov A.A."/>
            <person name="Brown D.W."/>
            <person name="Nagy L.G."/>
            <person name="Floudas D."/>
            <person name="Held B.W."/>
            <person name="Levasseur A."/>
            <person name="Lombard V."/>
            <person name="Morin E."/>
            <person name="Otillar R."/>
            <person name="Lindquist E.A."/>
            <person name="Sun H."/>
            <person name="LaButti K.M."/>
            <person name="Schmutz J."/>
            <person name="Jabbour D."/>
            <person name="Luo H."/>
            <person name="Baker S.E."/>
            <person name="Pisabarro A.G."/>
            <person name="Walton J.D."/>
            <person name="Blanchette R.A."/>
            <person name="Henrissat B."/>
            <person name="Martin F."/>
            <person name="Cullen D."/>
            <person name="Hibbett D.S."/>
            <person name="Grigoriev I.V."/>
        </authorList>
    </citation>
    <scope>NUCLEOTIDE SEQUENCE [LARGE SCALE GENOMIC DNA]</scope>
    <source>
        <strain evidence="3">MUCL 33604</strain>
    </source>
</reference>
<feature type="chain" id="PRO_5001643696" evidence="1">
    <location>
        <begin position="23"/>
        <end position="429"/>
    </location>
</feature>
<feature type="signal peptide" evidence="1">
    <location>
        <begin position="1"/>
        <end position="22"/>
    </location>
</feature>
<protein>
    <submittedName>
        <fullName evidence="2">Uncharacterized protein</fullName>
    </submittedName>
</protein>
<evidence type="ECO:0000313" key="3">
    <source>
        <dbReference type="Proteomes" id="UP000027265"/>
    </source>
</evidence>
<dbReference type="Proteomes" id="UP000027265">
    <property type="component" value="Unassembled WGS sequence"/>
</dbReference>
<keyword evidence="1" id="KW-0732">Signal</keyword>
<keyword evidence="3" id="KW-1185">Reference proteome</keyword>
<dbReference type="PANTHER" id="PTHR46579:SF1">
    <property type="entry name" value="F5_8 TYPE C DOMAIN-CONTAINING PROTEIN"/>
    <property type="match status" value="1"/>
</dbReference>
<name>A0A067Q3Z9_9AGAM</name>
<gene>
    <name evidence="2" type="ORF">JAAARDRAFT_178964</name>
</gene>
<dbReference type="AlphaFoldDB" id="A0A067Q3Z9"/>
<proteinExistence type="predicted"/>
<dbReference type="EMBL" id="KL197720">
    <property type="protein sequence ID" value="KDQ57311.1"/>
    <property type="molecule type" value="Genomic_DNA"/>
</dbReference>
<organism evidence="2 3">
    <name type="scientific">Jaapia argillacea MUCL 33604</name>
    <dbReference type="NCBI Taxonomy" id="933084"/>
    <lineage>
        <taxon>Eukaryota</taxon>
        <taxon>Fungi</taxon>
        <taxon>Dikarya</taxon>
        <taxon>Basidiomycota</taxon>
        <taxon>Agaricomycotina</taxon>
        <taxon>Agaricomycetes</taxon>
        <taxon>Agaricomycetidae</taxon>
        <taxon>Jaapiales</taxon>
        <taxon>Jaapiaceae</taxon>
        <taxon>Jaapia</taxon>
    </lineage>
</organism>
<evidence type="ECO:0000313" key="2">
    <source>
        <dbReference type="EMBL" id="KDQ57311.1"/>
    </source>
</evidence>
<dbReference type="InParanoid" id="A0A067Q3Z9"/>
<evidence type="ECO:0000256" key="1">
    <source>
        <dbReference type="SAM" id="SignalP"/>
    </source>
</evidence>